<feature type="transmembrane region" description="Helical" evidence="11">
    <location>
        <begin position="257"/>
        <end position="279"/>
    </location>
</feature>
<dbReference type="GO" id="GO:0000155">
    <property type="term" value="F:phosphorelay sensor kinase activity"/>
    <property type="evidence" value="ECO:0007669"/>
    <property type="project" value="TreeGrafter"/>
</dbReference>
<feature type="transmembrane region" description="Helical" evidence="11">
    <location>
        <begin position="184"/>
        <end position="204"/>
    </location>
</feature>
<keyword evidence="3" id="KW-0808">Transferase</keyword>
<keyword evidence="8 11" id="KW-1133">Transmembrane helix</keyword>
<dbReference type="EMBL" id="CABVLI010000002">
    <property type="protein sequence ID" value="VVS96378.1"/>
    <property type="molecule type" value="Genomic_DNA"/>
</dbReference>
<dbReference type="InterPro" id="IPR052023">
    <property type="entry name" value="Histidine_kinase_KdpD"/>
</dbReference>
<name>A0A5E7XV08_9SPHN</name>
<evidence type="ECO:0000256" key="4">
    <source>
        <dbReference type="ARBA" id="ARBA00022692"/>
    </source>
</evidence>
<dbReference type="Pfam" id="PF13493">
    <property type="entry name" value="DUF4118"/>
    <property type="match status" value="1"/>
</dbReference>
<dbReference type="GO" id="GO:0005524">
    <property type="term" value="F:ATP binding"/>
    <property type="evidence" value="ECO:0007669"/>
    <property type="project" value="UniProtKB-KW"/>
</dbReference>
<evidence type="ECO:0000256" key="8">
    <source>
        <dbReference type="ARBA" id="ARBA00022989"/>
    </source>
</evidence>
<dbReference type="InterPro" id="IPR038318">
    <property type="entry name" value="KdpD_sf"/>
</dbReference>
<dbReference type="GO" id="GO:0005886">
    <property type="term" value="C:plasma membrane"/>
    <property type="evidence" value="ECO:0007669"/>
    <property type="project" value="TreeGrafter"/>
</dbReference>
<evidence type="ECO:0000256" key="6">
    <source>
        <dbReference type="ARBA" id="ARBA00022777"/>
    </source>
</evidence>
<dbReference type="Gene3D" id="3.40.50.620">
    <property type="entry name" value="HUPs"/>
    <property type="match status" value="1"/>
</dbReference>
<dbReference type="SUPFAM" id="SSF52402">
    <property type="entry name" value="Adenine nucleotide alpha hydrolases-like"/>
    <property type="match status" value="1"/>
</dbReference>
<keyword evidence="6" id="KW-0418">Kinase</keyword>
<evidence type="ECO:0000256" key="3">
    <source>
        <dbReference type="ARBA" id="ARBA00022679"/>
    </source>
</evidence>
<evidence type="ECO:0000313" key="13">
    <source>
        <dbReference type="EMBL" id="VVS96378.1"/>
    </source>
</evidence>
<gene>
    <name evidence="13" type="ORF">SPHINGO391_100040</name>
</gene>
<evidence type="ECO:0000256" key="10">
    <source>
        <dbReference type="ARBA" id="ARBA00023136"/>
    </source>
</evidence>
<evidence type="ECO:0000256" key="7">
    <source>
        <dbReference type="ARBA" id="ARBA00022840"/>
    </source>
</evidence>
<evidence type="ECO:0000256" key="5">
    <source>
        <dbReference type="ARBA" id="ARBA00022741"/>
    </source>
</evidence>
<proteinExistence type="predicted"/>
<evidence type="ECO:0000259" key="12">
    <source>
        <dbReference type="Pfam" id="PF13493"/>
    </source>
</evidence>
<keyword evidence="7" id="KW-0067">ATP-binding</keyword>
<feature type="domain" description="Sensor protein KdpD transmembrane" evidence="12">
    <location>
        <begin position="186"/>
        <end position="287"/>
    </location>
</feature>
<keyword evidence="2" id="KW-0597">Phosphoprotein</keyword>
<dbReference type="PANTHER" id="PTHR45569:SF1">
    <property type="entry name" value="SENSOR PROTEIN KDPD"/>
    <property type="match status" value="1"/>
</dbReference>
<reference evidence="13 14" key="1">
    <citation type="submission" date="2019-09" db="EMBL/GenBank/DDBJ databases">
        <authorList>
            <person name="Dittami M. S."/>
        </authorList>
    </citation>
    <scope>NUCLEOTIDE SEQUENCE [LARGE SCALE GENOMIC DNA]</scope>
    <source>
        <strain evidence="13">SPHINGO391</strain>
    </source>
</reference>
<dbReference type="Gene3D" id="1.20.120.620">
    <property type="entry name" value="Backbone structure of the membrane domain of e. Coli histidine kinase receptor kdpd"/>
    <property type="match status" value="1"/>
</dbReference>
<evidence type="ECO:0000256" key="9">
    <source>
        <dbReference type="ARBA" id="ARBA00023012"/>
    </source>
</evidence>
<accession>A0A5E7XV08</accession>
<dbReference type="Proteomes" id="UP000326857">
    <property type="component" value="Unassembled WGS sequence"/>
</dbReference>
<evidence type="ECO:0000256" key="11">
    <source>
        <dbReference type="SAM" id="Phobius"/>
    </source>
</evidence>
<comment type="subcellular location">
    <subcellularLocation>
        <location evidence="1">Membrane</location>
        <topology evidence="1">Multi-pass membrane protein</topology>
    </subcellularLocation>
</comment>
<keyword evidence="4 11" id="KW-0812">Transmembrane</keyword>
<dbReference type="InterPro" id="IPR014729">
    <property type="entry name" value="Rossmann-like_a/b/a_fold"/>
</dbReference>
<dbReference type="InterPro" id="IPR025201">
    <property type="entry name" value="KdpD_TM"/>
</dbReference>
<dbReference type="PANTHER" id="PTHR45569">
    <property type="entry name" value="SENSOR PROTEIN KDPD"/>
    <property type="match status" value="1"/>
</dbReference>
<evidence type="ECO:0000256" key="2">
    <source>
        <dbReference type="ARBA" id="ARBA00022553"/>
    </source>
</evidence>
<evidence type="ECO:0000313" key="14">
    <source>
        <dbReference type="Proteomes" id="UP000326857"/>
    </source>
</evidence>
<keyword evidence="9" id="KW-0902">Two-component regulatory system</keyword>
<dbReference type="AlphaFoldDB" id="A0A5E7XV08"/>
<dbReference type="InterPro" id="IPR029016">
    <property type="entry name" value="GAF-like_dom_sf"/>
</dbReference>
<keyword evidence="5" id="KW-0547">Nucleotide-binding</keyword>
<protein>
    <recommendedName>
        <fullName evidence="12">Sensor protein KdpD transmembrane domain-containing protein</fullName>
    </recommendedName>
</protein>
<feature type="transmembrane region" description="Helical" evidence="11">
    <location>
        <begin position="211"/>
        <end position="237"/>
    </location>
</feature>
<sequence length="437" mass="46624">MAIEHKAVCHMILHDESGLNAKDASLKVEEVAETRILAAVSGSGSGERVVELAADLAKALSASWHAVFIETPRSARDPAIARRAADALALALRRGATVSNEPDDDVASGLVAHLAGSPVEHLVIGAPTSEPKRRWFQRSMISLVQERLPSVTVHIAPATVPASAFDGADAEASLPSEPNLRHHLSAFGLVAITLCLAELASLLIGGRPLNLLFLFPVIAAAARFGIGPALTATTASVLGFDFFLLQPRFHFEPTTPVIFLTLASLLAVAVYTSWVTQALRSRVALSDRSAKENARIASFAQVLARAANWKETAGAVCDEFSSVLKADVAVFRERGGRLELVDATMDPLSWGPIDQAALDWCWEHGVSAGRGTTTIASAEWRVEPLRTSLGTLAVLAFVRPDGRDPIRADRGVLFGTLISQAALAHERLILEDSLRTE</sequence>
<evidence type="ECO:0000256" key="1">
    <source>
        <dbReference type="ARBA" id="ARBA00004141"/>
    </source>
</evidence>
<organism evidence="13 14">
    <name type="scientific">Sphingomonas aurantiaca</name>
    <dbReference type="NCBI Taxonomy" id="185949"/>
    <lineage>
        <taxon>Bacteria</taxon>
        <taxon>Pseudomonadati</taxon>
        <taxon>Pseudomonadota</taxon>
        <taxon>Alphaproteobacteria</taxon>
        <taxon>Sphingomonadales</taxon>
        <taxon>Sphingomonadaceae</taxon>
        <taxon>Sphingomonas</taxon>
    </lineage>
</organism>
<dbReference type="Gene3D" id="3.30.450.40">
    <property type="match status" value="1"/>
</dbReference>
<keyword evidence="10 11" id="KW-0472">Membrane</keyword>